<feature type="region of interest" description="Disordered" evidence="1">
    <location>
        <begin position="100"/>
        <end position="125"/>
    </location>
</feature>
<feature type="compositionally biased region" description="Basic and acidic residues" evidence="1">
    <location>
        <begin position="115"/>
        <end position="125"/>
    </location>
</feature>
<proteinExistence type="predicted"/>
<feature type="transmembrane region" description="Helical" evidence="2">
    <location>
        <begin position="133"/>
        <end position="154"/>
    </location>
</feature>
<reference evidence="5" key="2">
    <citation type="submission" date="2015-01" db="EMBL/GenBank/DDBJ databases">
        <title>Evolutionary Origins and Diversification of the Mycorrhizal Mutualists.</title>
        <authorList>
            <consortium name="DOE Joint Genome Institute"/>
            <consortium name="Mycorrhizal Genomics Consortium"/>
            <person name="Kohler A."/>
            <person name="Kuo A."/>
            <person name="Nagy L.G."/>
            <person name="Floudas D."/>
            <person name="Copeland A."/>
            <person name="Barry K.W."/>
            <person name="Cichocki N."/>
            <person name="Veneault-Fourrey C."/>
            <person name="LaButti K."/>
            <person name="Lindquist E.A."/>
            <person name="Lipzen A."/>
            <person name="Lundell T."/>
            <person name="Morin E."/>
            <person name="Murat C."/>
            <person name="Riley R."/>
            <person name="Ohm R."/>
            <person name="Sun H."/>
            <person name="Tunlid A."/>
            <person name="Henrissat B."/>
            <person name="Grigoriev I.V."/>
            <person name="Hibbett D.S."/>
            <person name="Martin F."/>
        </authorList>
    </citation>
    <scope>NUCLEOTIDE SEQUENCE [LARGE SCALE GENOMIC DNA]</scope>
    <source>
        <strain evidence="5">LaAM-08-1</strain>
    </source>
</reference>
<dbReference type="Proteomes" id="UP000054477">
    <property type="component" value="Unassembled WGS sequence"/>
</dbReference>
<feature type="domain" description="CxC6 like cysteine cluster associated with KDZ" evidence="3">
    <location>
        <begin position="13"/>
        <end position="79"/>
    </location>
</feature>
<gene>
    <name evidence="4" type="ORF">K443DRAFT_111291</name>
</gene>
<keyword evidence="2" id="KW-0812">Transmembrane</keyword>
<evidence type="ECO:0000256" key="1">
    <source>
        <dbReference type="SAM" id="MobiDB-lite"/>
    </source>
</evidence>
<keyword evidence="5" id="KW-1185">Reference proteome</keyword>
<accession>A0A0C9WYD7</accession>
<dbReference type="HOGENOM" id="CLU_1619300_0_0_1"/>
<evidence type="ECO:0000259" key="3">
    <source>
        <dbReference type="Pfam" id="PF18721"/>
    </source>
</evidence>
<organism evidence="4 5">
    <name type="scientific">Laccaria amethystina LaAM-08-1</name>
    <dbReference type="NCBI Taxonomy" id="1095629"/>
    <lineage>
        <taxon>Eukaryota</taxon>
        <taxon>Fungi</taxon>
        <taxon>Dikarya</taxon>
        <taxon>Basidiomycota</taxon>
        <taxon>Agaricomycotina</taxon>
        <taxon>Agaricomycetes</taxon>
        <taxon>Agaricomycetidae</taxon>
        <taxon>Agaricales</taxon>
        <taxon>Agaricineae</taxon>
        <taxon>Hydnangiaceae</taxon>
        <taxon>Laccaria</taxon>
    </lineage>
</organism>
<dbReference type="InterPro" id="IPR040898">
    <property type="entry name" value="CxC6"/>
</dbReference>
<evidence type="ECO:0000313" key="4">
    <source>
        <dbReference type="EMBL" id="KIJ93938.1"/>
    </source>
</evidence>
<evidence type="ECO:0000313" key="5">
    <source>
        <dbReference type="Proteomes" id="UP000054477"/>
    </source>
</evidence>
<dbReference type="OrthoDB" id="3041189at2759"/>
<keyword evidence="2" id="KW-1133">Transmembrane helix</keyword>
<evidence type="ECO:0000256" key="2">
    <source>
        <dbReference type="SAM" id="Phobius"/>
    </source>
</evidence>
<dbReference type="AlphaFoldDB" id="A0A0C9WYD7"/>
<dbReference type="Pfam" id="PF18721">
    <property type="entry name" value="CxC6"/>
    <property type="match status" value="1"/>
</dbReference>
<name>A0A0C9WYD7_9AGAR</name>
<protein>
    <recommendedName>
        <fullName evidence="3">CxC6 like cysteine cluster associated with KDZ domain-containing protein</fullName>
    </recommendedName>
</protein>
<dbReference type="EMBL" id="KN838817">
    <property type="protein sequence ID" value="KIJ93938.1"/>
    <property type="molecule type" value="Genomic_DNA"/>
</dbReference>
<keyword evidence="2" id="KW-0472">Membrane</keyword>
<reference evidence="4 5" key="1">
    <citation type="submission" date="2014-04" db="EMBL/GenBank/DDBJ databases">
        <authorList>
            <consortium name="DOE Joint Genome Institute"/>
            <person name="Kuo A."/>
            <person name="Kohler A."/>
            <person name="Nagy L.G."/>
            <person name="Floudas D."/>
            <person name="Copeland A."/>
            <person name="Barry K.W."/>
            <person name="Cichocki N."/>
            <person name="Veneault-Fourrey C."/>
            <person name="LaButti K."/>
            <person name="Lindquist E.A."/>
            <person name="Lipzen A."/>
            <person name="Lundell T."/>
            <person name="Morin E."/>
            <person name="Murat C."/>
            <person name="Sun H."/>
            <person name="Tunlid A."/>
            <person name="Henrissat B."/>
            <person name="Grigoriev I.V."/>
            <person name="Hibbett D.S."/>
            <person name="Martin F."/>
            <person name="Nordberg H.P."/>
            <person name="Cantor M.N."/>
            <person name="Hua S.X."/>
        </authorList>
    </citation>
    <scope>NUCLEOTIDE SEQUENCE [LARGE SCALE GENOMIC DNA]</scope>
    <source>
        <strain evidence="4 5">LaAM-08-1</strain>
    </source>
</reference>
<sequence>MDTDDVPNIKMVVLDGIVMGPQHCAYDNCTNDLSNSRSGSLCDIHHIMLASKCLVGGCSNRRLERTLACQEHQPQWRKHAKNSKHHNQAGVRQMLQRAGENNPWEPNRRGPNPQQHDDPNAEPREPSNYFRAGIFYCVETIFAPCGVVIAWTKFAKSESMRITK</sequence>